<reference evidence="3" key="1">
    <citation type="journal article" date="2016" name="Insect Biochem. Mol. Biol.">
        <title>Multifaceted biological insights from a draft genome sequence of the tobacco hornworm moth, Manduca sexta.</title>
        <authorList>
            <person name="Kanost M.R."/>
            <person name="Arrese E.L."/>
            <person name="Cao X."/>
            <person name="Chen Y.R."/>
            <person name="Chellapilla S."/>
            <person name="Goldsmith M.R."/>
            <person name="Grosse-Wilde E."/>
            <person name="Heckel D.G."/>
            <person name="Herndon N."/>
            <person name="Jiang H."/>
            <person name="Papanicolaou A."/>
            <person name="Qu J."/>
            <person name="Soulages J.L."/>
            <person name="Vogel H."/>
            <person name="Walters J."/>
            <person name="Waterhouse R.M."/>
            <person name="Ahn S.J."/>
            <person name="Almeida F.C."/>
            <person name="An C."/>
            <person name="Aqrawi P."/>
            <person name="Bretschneider A."/>
            <person name="Bryant W.B."/>
            <person name="Bucks S."/>
            <person name="Chao H."/>
            <person name="Chevignon G."/>
            <person name="Christen J.M."/>
            <person name="Clarke D.F."/>
            <person name="Dittmer N.T."/>
            <person name="Ferguson L.C.F."/>
            <person name="Garavelou S."/>
            <person name="Gordon K.H.J."/>
            <person name="Gunaratna R.T."/>
            <person name="Han Y."/>
            <person name="Hauser F."/>
            <person name="He Y."/>
            <person name="Heidel-Fischer H."/>
            <person name="Hirsh A."/>
            <person name="Hu Y."/>
            <person name="Jiang H."/>
            <person name="Kalra D."/>
            <person name="Klinner C."/>
            <person name="Konig C."/>
            <person name="Kovar C."/>
            <person name="Kroll A.R."/>
            <person name="Kuwar S.S."/>
            <person name="Lee S.L."/>
            <person name="Lehman R."/>
            <person name="Li K."/>
            <person name="Li Z."/>
            <person name="Liang H."/>
            <person name="Lovelace S."/>
            <person name="Lu Z."/>
            <person name="Mansfield J.H."/>
            <person name="McCulloch K.J."/>
            <person name="Mathew T."/>
            <person name="Morton B."/>
            <person name="Muzny D.M."/>
            <person name="Neunemann D."/>
            <person name="Ongeri F."/>
            <person name="Pauchet Y."/>
            <person name="Pu L.L."/>
            <person name="Pyrousis I."/>
            <person name="Rao X.J."/>
            <person name="Redding A."/>
            <person name="Roesel C."/>
            <person name="Sanchez-Gracia A."/>
            <person name="Schaack S."/>
            <person name="Shukla A."/>
            <person name="Tetreau G."/>
            <person name="Wang Y."/>
            <person name="Xiong G.H."/>
            <person name="Traut W."/>
            <person name="Walsh T.K."/>
            <person name="Worley K.C."/>
            <person name="Wu D."/>
            <person name="Wu W."/>
            <person name="Wu Y.Q."/>
            <person name="Zhang X."/>
            <person name="Zou Z."/>
            <person name="Zucker H."/>
            <person name="Briscoe A.D."/>
            <person name="Burmester T."/>
            <person name="Clem R.J."/>
            <person name="Feyereisen R."/>
            <person name="Grimmelikhuijzen C.J.P."/>
            <person name="Hamodrakas S.J."/>
            <person name="Hansson B.S."/>
            <person name="Huguet E."/>
            <person name="Jermiin L.S."/>
            <person name="Lan Q."/>
            <person name="Lehman H.K."/>
            <person name="Lorenzen M."/>
            <person name="Merzendorfer H."/>
            <person name="Michalopoulos I."/>
            <person name="Morton D.B."/>
            <person name="Muthukrishnan S."/>
            <person name="Oakeshott J.G."/>
            <person name="Palmer W."/>
            <person name="Park Y."/>
            <person name="Passarelli A.L."/>
            <person name="Rozas J."/>
            <person name="Schwartz L.M."/>
            <person name="Smith W."/>
            <person name="Southgate A."/>
            <person name="Vilcinskas A."/>
            <person name="Vogt R."/>
            <person name="Wang P."/>
            <person name="Werren J."/>
            <person name="Yu X.Q."/>
            <person name="Zhou J.J."/>
            <person name="Brown S.J."/>
            <person name="Scherer S.E."/>
            <person name="Richards S."/>
            <person name="Blissard G.W."/>
        </authorList>
    </citation>
    <scope>NUCLEOTIDE SEQUENCE</scope>
</reference>
<evidence type="ECO:0000313" key="4">
    <source>
        <dbReference type="Proteomes" id="UP000791440"/>
    </source>
</evidence>
<keyword evidence="4" id="KW-1185">Reference proteome</keyword>
<gene>
    <name evidence="3" type="ORF">O3G_MSEX012541</name>
</gene>
<dbReference type="Proteomes" id="UP000791440">
    <property type="component" value="Unassembled WGS sequence"/>
</dbReference>
<protein>
    <recommendedName>
        <fullName evidence="2">Reverse transcriptase Ty1/copia-type domain-containing protein</fullName>
    </recommendedName>
</protein>
<dbReference type="Pfam" id="PF07727">
    <property type="entry name" value="RVT_2"/>
    <property type="match status" value="2"/>
</dbReference>
<feature type="domain" description="Reverse transcriptase Ty1/copia-type" evidence="2">
    <location>
        <begin position="81"/>
        <end position="182"/>
    </location>
</feature>
<accession>A0A921ZP19</accession>
<feature type="compositionally biased region" description="Polar residues" evidence="1">
    <location>
        <begin position="10"/>
        <end position="20"/>
    </location>
</feature>
<sequence length="478" mass="55364">MVEVEVPAQESEQFRQSTLRQFEETDRQTNEEVQDNENQDENDEEFFSAMAEISVEQALSSDDHEEWREAILSEIKSLIKNETWDIVKKPSDRKVVGCRYVLTTKLNVDMTTKKKARLVAKGFSQRYGTDYYRTYAPVARLETIRLLIALAVELNLEVHQLDVNTAYLNGRLDEEVYMQIPKILEESLITLIQKENANSTVRKRAEKMLVDLEAGGNACLLKRSLYGLKQAGRQWYIRLDEKLRRMNFKPTINEPCLYHQRKEDGTILIVVIYVDDILVASDNLILIEEFKKDLAAEFELQDFGPAKYCLGIEIEKKNGEICLSQRKYIQDALKRYSMADCKTVSTPFVVGLNFAVPRDHRENDKEKETWPYRELIGTLMYLSVGTRPDISNTVSKLAQFTTCLSHTHWISAKRVLRYLKKTIDYRLTFRKTGKSLIGYSDADWGNCLIDRRSYSGYAFMLGGATISWRSQKQRTVNI</sequence>
<feature type="compositionally biased region" description="Acidic residues" evidence="1">
    <location>
        <begin position="32"/>
        <end position="43"/>
    </location>
</feature>
<dbReference type="InterPro" id="IPR013103">
    <property type="entry name" value="RVT_2"/>
</dbReference>
<evidence type="ECO:0000259" key="2">
    <source>
        <dbReference type="Pfam" id="PF07727"/>
    </source>
</evidence>
<comment type="caution">
    <text evidence="3">The sequence shown here is derived from an EMBL/GenBank/DDBJ whole genome shotgun (WGS) entry which is preliminary data.</text>
</comment>
<reference evidence="3" key="2">
    <citation type="submission" date="2020-12" db="EMBL/GenBank/DDBJ databases">
        <authorList>
            <person name="Kanost M."/>
        </authorList>
    </citation>
    <scope>NUCLEOTIDE SEQUENCE</scope>
</reference>
<dbReference type="CDD" id="cd09272">
    <property type="entry name" value="RNase_HI_RT_Ty1"/>
    <property type="match status" value="1"/>
</dbReference>
<feature type="region of interest" description="Disordered" evidence="1">
    <location>
        <begin position="1"/>
        <end position="43"/>
    </location>
</feature>
<evidence type="ECO:0000313" key="3">
    <source>
        <dbReference type="EMBL" id="KAG6461296.1"/>
    </source>
</evidence>
<dbReference type="PANTHER" id="PTHR11439:SF483">
    <property type="entry name" value="PEPTIDE SYNTHASE GLIP-LIKE, PUTATIVE (AFU_ORTHOLOGUE AFUA_3G12920)-RELATED"/>
    <property type="match status" value="1"/>
</dbReference>
<evidence type="ECO:0000256" key="1">
    <source>
        <dbReference type="SAM" id="MobiDB-lite"/>
    </source>
</evidence>
<organism evidence="3 4">
    <name type="scientific">Manduca sexta</name>
    <name type="common">Tobacco hawkmoth</name>
    <name type="synonym">Tobacco hornworm</name>
    <dbReference type="NCBI Taxonomy" id="7130"/>
    <lineage>
        <taxon>Eukaryota</taxon>
        <taxon>Metazoa</taxon>
        <taxon>Ecdysozoa</taxon>
        <taxon>Arthropoda</taxon>
        <taxon>Hexapoda</taxon>
        <taxon>Insecta</taxon>
        <taxon>Pterygota</taxon>
        <taxon>Neoptera</taxon>
        <taxon>Endopterygota</taxon>
        <taxon>Lepidoptera</taxon>
        <taxon>Glossata</taxon>
        <taxon>Ditrysia</taxon>
        <taxon>Bombycoidea</taxon>
        <taxon>Sphingidae</taxon>
        <taxon>Sphinginae</taxon>
        <taxon>Sphingini</taxon>
        <taxon>Manduca</taxon>
    </lineage>
</organism>
<feature type="compositionally biased region" description="Basic and acidic residues" evidence="1">
    <location>
        <begin position="21"/>
        <end position="30"/>
    </location>
</feature>
<dbReference type="EMBL" id="JH668732">
    <property type="protein sequence ID" value="KAG6461296.1"/>
    <property type="molecule type" value="Genomic_DNA"/>
</dbReference>
<name>A0A921ZP19_MANSE</name>
<dbReference type="PANTHER" id="PTHR11439">
    <property type="entry name" value="GAG-POL-RELATED RETROTRANSPOSON"/>
    <property type="match status" value="1"/>
</dbReference>
<dbReference type="AlphaFoldDB" id="A0A921ZP19"/>
<feature type="domain" description="Reverse transcriptase Ty1/copia-type" evidence="2">
    <location>
        <begin position="217"/>
        <end position="348"/>
    </location>
</feature>
<proteinExistence type="predicted"/>